<gene>
    <name evidence="6" type="ORF">A6F49_12655</name>
</gene>
<evidence type="ECO:0000256" key="3">
    <source>
        <dbReference type="ARBA" id="ARBA00023163"/>
    </source>
</evidence>
<dbReference type="SUPFAM" id="SSF46689">
    <property type="entry name" value="Homeodomain-like"/>
    <property type="match status" value="1"/>
</dbReference>
<feature type="DNA-binding region" description="H-T-H motif" evidence="4">
    <location>
        <begin position="61"/>
        <end position="80"/>
    </location>
</feature>
<proteinExistence type="predicted"/>
<dbReference type="STRING" id="1837282.A6F49_12655"/>
<dbReference type="InterPro" id="IPR001647">
    <property type="entry name" value="HTH_TetR"/>
</dbReference>
<dbReference type="RefSeq" id="WP_043057430.1">
    <property type="nucleotide sequence ID" value="NZ_LXEY01000020.1"/>
</dbReference>
<protein>
    <submittedName>
        <fullName evidence="6">TetR family transcriptional regulator</fullName>
    </submittedName>
</protein>
<evidence type="ECO:0000256" key="2">
    <source>
        <dbReference type="ARBA" id="ARBA00023125"/>
    </source>
</evidence>
<dbReference type="InterPro" id="IPR009057">
    <property type="entry name" value="Homeodomain-like_sf"/>
</dbReference>
<dbReference type="Proteomes" id="UP000078292">
    <property type="component" value="Unassembled WGS sequence"/>
</dbReference>
<dbReference type="PROSITE" id="PS50977">
    <property type="entry name" value="HTH_TETR_2"/>
    <property type="match status" value="1"/>
</dbReference>
<accession>A0A1B7LY53</accession>
<dbReference type="Pfam" id="PF00440">
    <property type="entry name" value="TetR_N"/>
    <property type="match status" value="1"/>
</dbReference>
<dbReference type="GO" id="GO:0000976">
    <property type="term" value="F:transcription cis-regulatory region binding"/>
    <property type="evidence" value="ECO:0007669"/>
    <property type="project" value="TreeGrafter"/>
</dbReference>
<evidence type="ECO:0000256" key="1">
    <source>
        <dbReference type="ARBA" id="ARBA00023015"/>
    </source>
</evidence>
<dbReference type="SUPFAM" id="SSF48498">
    <property type="entry name" value="Tetracyclin repressor-like, C-terminal domain"/>
    <property type="match status" value="1"/>
</dbReference>
<evidence type="ECO:0000259" key="5">
    <source>
        <dbReference type="PROSITE" id="PS50977"/>
    </source>
</evidence>
<dbReference type="InterPro" id="IPR036271">
    <property type="entry name" value="Tet_transcr_reg_TetR-rel_C_sf"/>
</dbReference>
<dbReference type="Pfam" id="PF02909">
    <property type="entry name" value="TetR_C_1"/>
    <property type="match status" value="1"/>
</dbReference>
<dbReference type="GO" id="GO:0045892">
    <property type="term" value="P:negative regulation of DNA-templated transcription"/>
    <property type="evidence" value="ECO:0007669"/>
    <property type="project" value="InterPro"/>
</dbReference>
<dbReference type="EMBL" id="LXEY01000020">
    <property type="protein sequence ID" value="OAV60229.1"/>
    <property type="molecule type" value="Genomic_DNA"/>
</dbReference>
<dbReference type="AlphaFoldDB" id="A0A1B7LY53"/>
<dbReference type="Gene3D" id="1.10.10.60">
    <property type="entry name" value="Homeodomain-like"/>
    <property type="match status" value="1"/>
</dbReference>
<comment type="caution">
    <text evidence="6">The sequence shown here is derived from an EMBL/GenBank/DDBJ whole genome shotgun (WGS) entry which is preliminary data.</text>
</comment>
<keyword evidence="3" id="KW-0804">Transcription</keyword>
<evidence type="ECO:0000256" key="4">
    <source>
        <dbReference type="PROSITE-ProRule" id="PRU00335"/>
    </source>
</evidence>
<dbReference type="InterPro" id="IPR004111">
    <property type="entry name" value="Repressor_TetR_C"/>
</dbReference>
<dbReference type="GO" id="GO:0003700">
    <property type="term" value="F:DNA-binding transcription factor activity"/>
    <property type="evidence" value="ECO:0007669"/>
    <property type="project" value="TreeGrafter"/>
</dbReference>
<dbReference type="PANTHER" id="PTHR30055:SF151">
    <property type="entry name" value="TRANSCRIPTIONAL REGULATORY PROTEIN"/>
    <property type="match status" value="1"/>
</dbReference>
<keyword evidence="7" id="KW-1185">Reference proteome</keyword>
<dbReference type="Gene3D" id="1.10.357.10">
    <property type="entry name" value="Tetracycline Repressor, domain 2"/>
    <property type="match status" value="1"/>
</dbReference>
<organism evidence="6 7">
    <name type="scientific">Enteractinococcus helveticum</name>
    <dbReference type="NCBI Taxonomy" id="1837282"/>
    <lineage>
        <taxon>Bacteria</taxon>
        <taxon>Bacillati</taxon>
        <taxon>Actinomycetota</taxon>
        <taxon>Actinomycetes</taxon>
        <taxon>Micrococcales</taxon>
        <taxon>Micrococcaceae</taxon>
    </lineage>
</organism>
<name>A0A1B7LY53_9MICC</name>
<evidence type="ECO:0000313" key="7">
    <source>
        <dbReference type="Proteomes" id="UP000078292"/>
    </source>
</evidence>
<dbReference type="InterPro" id="IPR050109">
    <property type="entry name" value="HTH-type_TetR-like_transc_reg"/>
</dbReference>
<dbReference type="OrthoDB" id="329481at2"/>
<keyword evidence="1" id="KW-0805">Transcription regulation</keyword>
<feature type="domain" description="HTH tetR-type" evidence="5">
    <location>
        <begin position="38"/>
        <end position="98"/>
    </location>
</feature>
<keyword evidence="2 4" id="KW-0238">DNA-binding</keyword>
<sequence>MTSDDRSHPQPPETDRVLHLLWRHELGTQKGARGPRKKRSLDEIIAAAIETANHEDLEQFSMRKVADRLGMSVMSLYTYVPGRSELIALMVDEVIGRTGLPQLQGSLRDRLRTISQLLWDEYHRYPWLLAAQSHRPWIGPNISARYEWELEALEDAGLDDISMDHAVALIESHTAASASNGILASKLIASSGISDVEWWNNNAPVLEEVMPAGRFPISSRVGSAVGNHYQSITSHEAVYRFGLEIILDGLEAHVSSKDPKSAE</sequence>
<evidence type="ECO:0000313" key="6">
    <source>
        <dbReference type="EMBL" id="OAV60229.1"/>
    </source>
</evidence>
<reference evidence="6 7" key="1">
    <citation type="submission" date="2016-04" db="EMBL/GenBank/DDBJ databases">
        <title>First whole genome shotgun sequence of the bacterium Enteractinococcus sp. strain UASWS1574.</title>
        <authorList>
            <person name="Crovadore J."/>
            <person name="Chablais R."/>
            <person name="Lefort F."/>
        </authorList>
    </citation>
    <scope>NUCLEOTIDE SEQUENCE [LARGE SCALE GENOMIC DNA]</scope>
    <source>
        <strain evidence="6 7">UASWS1574</strain>
    </source>
</reference>
<dbReference type="PANTHER" id="PTHR30055">
    <property type="entry name" value="HTH-TYPE TRANSCRIPTIONAL REGULATOR RUTR"/>
    <property type="match status" value="1"/>
</dbReference>